<reference evidence="1 2" key="1">
    <citation type="submission" date="2014-04" db="EMBL/GenBank/DDBJ databases">
        <authorList>
            <consortium name="DOE Joint Genome Institute"/>
            <person name="Kuo A."/>
            <person name="Kohler A."/>
            <person name="Nagy L.G."/>
            <person name="Floudas D."/>
            <person name="Copeland A."/>
            <person name="Barry K.W."/>
            <person name="Cichocki N."/>
            <person name="Veneault-Fourrey C."/>
            <person name="LaButti K."/>
            <person name="Lindquist E.A."/>
            <person name="Lipzen A."/>
            <person name="Lundell T."/>
            <person name="Morin E."/>
            <person name="Murat C."/>
            <person name="Sun H."/>
            <person name="Tunlid A."/>
            <person name="Henrissat B."/>
            <person name="Grigoriev I.V."/>
            <person name="Hibbett D.S."/>
            <person name="Martin F."/>
            <person name="Nordberg H.P."/>
            <person name="Cantor M.N."/>
            <person name="Hua S.X."/>
        </authorList>
    </citation>
    <scope>NUCLEOTIDE SEQUENCE [LARGE SCALE GENOMIC DNA]</scope>
    <source>
        <strain evidence="1 2">LaAM-08-1</strain>
    </source>
</reference>
<organism evidence="1 2">
    <name type="scientific">Laccaria amethystina LaAM-08-1</name>
    <dbReference type="NCBI Taxonomy" id="1095629"/>
    <lineage>
        <taxon>Eukaryota</taxon>
        <taxon>Fungi</taxon>
        <taxon>Dikarya</taxon>
        <taxon>Basidiomycota</taxon>
        <taxon>Agaricomycotina</taxon>
        <taxon>Agaricomycetes</taxon>
        <taxon>Agaricomycetidae</taxon>
        <taxon>Agaricales</taxon>
        <taxon>Agaricineae</taxon>
        <taxon>Hydnangiaceae</taxon>
        <taxon>Laccaria</taxon>
    </lineage>
</organism>
<dbReference type="HOGENOM" id="CLU_2061856_0_0_1"/>
<evidence type="ECO:0000313" key="1">
    <source>
        <dbReference type="EMBL" id="KIJ96320.1"/>
    </source>
</evidence>
<proteinExistence type="predicted"/>
<protein>
    <submittedName>
        <fullName evidence="1">Uncharacterized protein</fullName>
    </submittedName>
</protein>
<gene>
    <name evidence="1" type="ORF">K443DRAFT_10714</name>
</gene>
<dbReference type="Proteomes" id="UP000054477">
    <property type="component" value="Unassembled WGS sequence"/>
</dbReference>
<dbReference type="AlphaFoldDB" id="A0A0C9WV64"/>
<keyword evidence="2" id="KW-1185">Reference proteome</keyword>
<accession>A0A0C9WV64</accession>
<sequence length="119" mass="13590">MAHAKTAAKDDRVRVFLRQCRFFFLIEAHANKYPAEIMIKRLLPNPIPPSEPYALKGYLNKTVSYNHREPRLDLHENSLSAAESESQVPPHEANFELHANAVAVRMEMSLKLLSSPPLR</sequence>
<reference evidence="2" key="2">
    <citation type="submission" date="2015-01" db="EMBL/GenBank/DDBJ databases">
        <title>Evolutionary Origins and Diversification of the Mycorrhizal Mutualists.</title>
        <authorList>
            <consortium name="DOE Joint Genome Institute"/>
            <consortium name="Mycorrhizal Genomics Consortium"/>
            <person name="Kohler A."/>
            <person name="Kuo A."/>
            <person name="Nagy L.G."/>
            <person name="Floudas D."/>
            <person name="Copeland A."/>
            <person name="Barry K.W."/>
            <person name="Cichocki N."/>
            <person name="Veneault-Fourrey C."/>
            <person name="LaButti K."/>
            <person name="Lindquist E.A."/>
            <person name="Lipzen A."/>
            <person name="Lundell T."/>
            <person name="Morin E."/>
            <person name="Murat C."/>
            <person name="Riley R."/>
            <person name="Ohm R."/>
            <person name="Sun H."/>
            <person name="Tunlid A."/>
            <person name="Henrissat B."/>
            <person name="Grigoriev I.V."/>
            <person name="Hibbett D.S."/>
            <person name="Martin F."/>
        </authorList>
    </citation>
    <scope>NUCLEOTIDE SEQUENCE [LARGE SCALE GENOMIC DNA]</scope>
    <source>
        <strain evidence="2">LaAM-08-1</strain>
    </source>
</reference>
<dbReference type="EMBL" id="KN838725">
    <property type="protein sequence ID" value="KIJ96320.1"/>
    <property type="molecule type" value="Genomic_DNA"/>
</dbReference>
<evidence type="ECO:0000313" key="2">
    <source>
        <dbReference type="Proteomes" id="UP000054477"/>
    </source>
</evidence>
<name>A0A0C9WV64_9AGAR</name>